<dbReference type="EMBL" id="LIST01000005">
    <property type="protein sequence ID" value="KOX95817.1"/>
    <property type="molecule type" value="Genomic_DNA"/>
</dbReference>
<reference evidence="2 3" key="1">
    <citation type="submission" date="2015-08" db="EMBL/GenBank/DDBJ databases">
        <title>Genomes of Isolates from Cabo Rojo, PR.</title>
        <authorList>
            <person name="Sanchez-Nieves R.L."/>
            <person name="Montalvo-Rodriguez R."/>
        </authorList>
    </citation>
    <scope>NUCLEOTIDE SEQUENCE [LARGE SCALE GENOMIC DNA]</scope>
    <source>
        <strain evidence="2 3">5</strain>
    </source>
</reference>
<dbReference type="Pfam" id="PF01944">
    <property type="entry name" value="SpoIIM"/>
    <property type="match status" value="1"/>
</dbReference>
<feature type="transmembrane region" description="Helical" evidence="1">
    <location>
        <begin position="332"/>
        <end position="353"/>
    </location>
</feature>
<proteinExistence type="predicted"/>
<keyword evidence="1" id="KW-0812">Transmembrane</keyword>
<keyword evidence="1" id="KW-1133">Transmembrane helix</keyword>
<protein>
    <recommendedName>
        <fullName evidence="4">Stage II sporulation protein M</fullName>
    </recommendedName>
</protein>
<feature type="transmembrane region" description="Helical" evidence="1">
    <location>
        <begin position="186"/>
        <end position="209"/>
    </location>
</feature>
<keyword evidence="1" id="KW-0472">Membrane</keyword>
<evidence type="ECO:0000256" key="1">
    <source>
        <dbReference type="SAM" id="Phobius"/>
    </source>
</evidence>
<comment type="caution">
    <text evidence="2">The sequence shown here is derived from an EMBL/GenBank/DDBJ whole genome shotgun (WGS) entry which is preliminary data.</text>
</comment>
<feature type="transmembrane region" description="Helical" evidence="1">
    <location>
        <begin position="419"/>
        <end position="449"/>
    </location>
</feature>
<dbReference type="RefSeq" id="WP_053772457.1">
    <property type="nucleotide sequence ID" value="NZ_LIST01000005.1"/>
</dbReference>
<feature type="transmembrane region" description="Helical" evidence="1">
    <location>
        <begin position="161"/>
        <end position="179"/>
    </location>
</feature>
<evidence type="ECO:0000313" key="3">
    <source>
        <dbReference type="Proteomes" id="UP000037747"/>
    </source>
</evidence>
<dbReference type="InterPro" id="IPR002798">
    <property type="entry name" value="SpoIIM-like"/>
</dbReference>
<dbReference type="STRING" id="1765655.AMR74_12825"/>
<feature type="transmembrane region" description="Helical" evidence="1">
    <location>
        <begin position="374"/>
        <end position="399"/>
    </location>
</feature>
<evidence type="ECO:0000313" key="2">
    <source>
        <dbReference type="EMBL" id="KOX95817.1"/>
    </source>
</evidence>
<dbReference type="AlphaFoldDB" id="A0A0M9ANT2"/>
<dbReference type="OrthoDB" id="86288at2157"/>
<gene>
    <name evidence="2" type="ORF">AMR74_12825</name>
</gene>
<feature type="transmembrane region" description="Helical" evidence="1">
    <location>
        <begin position="470"/>
        <end position="497"/>
    </location>
</feature>
<evidence type="ECO:0008006" key="4">
    <source>
        <dbReference type="Google" id="ProtNLM"/>
    </source>
</evidence>
<feature type="transmembrane region" description="Helical" evidence="1">
    <location>
        <begin position="99"/>
        <end position="124"/>
    </location>
</feature>
<feature type="transmembrane region" description="Helical" evidence="1">
    <location>
        <begin position="238"/>
        <end position="262"/>
    </location>
</feature>
<dbReference type="Proteomes" id="UP000037747">
    <property type="component" value="Unassembled WGS sequence"/>
</dbReference>
<accession>A0A0M9ANT2</accession>
<dbReference type="PANTHER" id="PTHR35337:SF1">
    <property type="entry name" value="SLR1478 PROTEIN"/>
    <property type="match status" value="1"/>
</dbReference>
<dbReference type="PATRIC" id="fig|1705389.3.peg.1465"/>
<name>A0A0M9ANT2_9EURY</name>
<dbReference type="PANTHER" id="PTHR35337">
    <property type="entry name" value="SLR1478 PROTEIN"/>
    <property type="match status" value="1"/>
</dbReference>
<feature type="transmembrane region" description="Helical" evidence="1">
    <location>
        <begin position="24"/>
        <end position="48"/>
    </location>
</feature>
<sequence>MDLSAAVSATTATLRRRPAQLLPFYLLGTAVPVIARLGTFAALAGIYLHLELSGRLAAVGDALAGVEPPPETQDPEALQAWAEGLTPAFEPLLTPTVGALFVAGVLVSVVLAIVAYAVVSAGQLSAVIASLRDERGLVGGIAGARSHWLTFLGVYVAELLLWIAVLALGSIAVGAAFLANPFLGAAVAVAALLVGFVALALVRILFAFAPVAVVVDDAGVVGAVEGAGGFVRSNPVDAAAYLVVAIGSLVAVASVASGLAFLGGGPVVALASAVVVAPALDLLKTVLYGDYRGTVDPVSPPEAGVRAQFVGGARRGWRALGSFVRSTPGSHALALAVAVGFGAVGWLGAAPFAETVPTSIESRLVGQIPPVATLTYFGNNWGVAIATAFSGAGFVLPALSSLAFNGLALGATAALEENLPALVAFVVPHGIFEIPALIASGALGIRLGAVSWRAFRGRASRERFADALETAFWVTVGLGILFGVAAVIEGFVSPFYWRPFL</sequence>
<organism evidence="2 3">
    <name type="scientific">Halorubrum tropicale</name>
    <dbReference type="NCBI Taxonomy" id="1765655"/>
    <lineage>
        <taxon>Archaea</taxon>
        <taxon>Methanobacteriati</taxon>
        <taxon>Methanobacteriota</taxon>
        <taxon>Stenosarchaea group</taxon>
        <taxon>Halobacteria</taxon>
        <taxon>Halobacteriales</taxon>
        <taxon>Haloferacaceae</taxon>
        <taxon>Halorubrum</taxon>
    </lineage>
</organism>
<keyword evidence="3" id="KW-1185">Reference proteome</keyword>